<evidence type="ECO:0008006" key="3">
    <source>
        <dbReference type="Google" id="ProtNLM"/>
    </source>
</evidence>
<dbReference type="EMBL" id="MSIE01000002">
    <property type="protein sequence ID" value="OLF19217.1"/>
    <property type="molecule type" value="Genomic_DNA"/>
</dbReference>
<evidence type="ECO:0000313" key="2">
    <source>
        <dbReference type="Proteomes" id="UP000185596"/>
    </source>
</evidence>
<dbReference type="PANTHER" id="PTHR40267">
    <property type="entry name" value="BLR3294 PROTEIN"/>
    <property type="match status" value="1"/>
</dbReference>
<dbReference type="AlphaFoldDB" id="A0A1Q8CXY5"/>
<reference evidence="1 2" key="1">
    <citation type="submission" date="2016-12" db="EMBL/GenBank/DDBJ databases">
        <title>The draft genome sequence of Actinophytocola sp. 11-183.</title>
        <authorList>
            <person name="Wang W."/>
            <person name="Yuan L."/>
        </authorList>
    </citation>
    <scope>NUCLEOTIDE SEQUENCE [LARGE SCALE GENOMIC DNA]</scope>
    <source>
        <strain evidence="1 2">11-183</strain>
    </source>
</reference>
<dbReference type="InterPro" id="IPR026286">
    <property type="entry name" value="MaiA/AMDase"/>
</dbReference>
<dbReference type="Pfam" id="PF17645">
    <property type="entry name" value="Amdase"/>
    <property type="match status" value="1"/>
</dbReference>
<proteinExistence type="predicted"/>
<gene>
    <name evidence="1" type="ORF">BU204_02370</name>
</gene>
<dbReference type="Gene3D" id="3.40.50.12500">
    <property type="match status" value="1"/>
</dbReference>
<dbReference type="InterPro" id="IPR053714">
    <property type="entry name" value="Iso_Racemase_Enz_sf"/>
</dbReference>
<dbReference type="STRING" id="1912961.BU204_02370"/>
<comment type="caution">
    <text evidence="1">The sequence shown here is derived from an EMBL/GenBank/DDBJ whole genome shotgun (WGS) entry which is preliminary data.</text>
</comment>
<evidence type="ECO:0000313" key="1">
    <source>
        <dbReference type="EMBL" id="OLF19217.1"/>
    </source>
</evidence>
<sequence>MGARGGGTVTAEGWGWRARIGILVIHKDAVPEAEIWAMAPPGVTVHAARFDSPRRPGSDFEGDHAAALAESPDIARGLEQLGQLRLDVICLCFGSSSFLAGPGFDELFCEQASKRAGGTPVTTAPLAMLDAMRAVGIARPHLVSPPWFTRTSYAAAERYFTATGFPFAGQKRFDLGPGWRDRETFEIYDLGGQWEVRPEEVYRQARDSFPAEADGILIPGSGFRTLEAIEPLERDLGVPVVTSNQACLWQCLRMAGIRDTALGVGRLFTTPLARRAG</sequence>
<dbReference type="Proteomes" id="UP000185596">
    <property type="component" value="Unassembled WGS sequence"/>
</dbReference>
<organism evidence="1 2">
    <name type="scientific">Actinophytocola xanthii</name>
    <dbReference type="NCBI Taxonomy" id="1912961"/>
    <lineage>
        <taxon>Bacteria</taxon>
        <taxon>Bacillati</taxon>
        <taxon>Actinomycetota</taxon>
        <taxon>Actinomycetes</taxon>
        <taxon>Pseudonocardiales</taxon>
        <taxon>Pseudonocardiaceae</taxon>
    </lineage>
</organism>
<protein>
    <recommendedName>
        <fullName evidence="3">Maleate cis-trans isomerase</fullName>
    </recommendedName>
</protein>
<name>A0A1Q8CXY5_9PSEU</name>
<dbReference type="PANTHER" id="PTHR40267:SF1">
    <property type="entry name" value="BLR3294 PROTEIN"/>
    <property type="match status" value="1"/>
</dbReference>
<keyword evidence="2" id="KW-1185">Reference proteome</keyword>
<accession>A0A1Q8CXY5</accession>